<evidence type="ECO:0000313" key="1">
    <source>
        <dbReference type="EMBL" id="KRM12453.1"/>
    </source>
</evidence>
<comment type="caution">
    <text evidence="1">The sequence shown here is derived from an EMBL/GenBank/DDBJ whole genome shotgun (WGS) entry which is preliminary data.</text>
</comment>
<dbReference type="AlphaFoldDB" id="A0A0R1W4J3"/>
<dbReference type="Proteomes" id="UP000051315">
    <property type="component" value="Unassembled WGS sequence"/>
</dbReference>
<dbReference type="EMBL" id="AZFX01000015">
    <property type="protein sequence ID" value="KRM12453.1"/>
    <property type="molecule type" value="Genomic_DNA"/>
</dbReference>
<dbReference type="STRING" id="1423735.FC15_GL000438"/>
<protein>
    <submittedName>
        <fullName evidence="1">Uncharacterized protein</fullName>
    </submittedName>
</protein>
<evidence type="ECO:0000313" key="2">
    <source>
        <dbReference type="Proteomes" id="UP000051315"/>
    </source>
</evidence>
<keyword evidence="2" id="KW-1185">Reference proteome</keyword>
<sequence length="76" mass="8991">MATKIQDVDDFQNQVIDGLKTIYHLDETQALSVFCIERNTIEAYWHQHFTTQDPNVNELLQQMMADEEDLEDDCRE</sequence>
<reference evidence="1 2" key="1">
    <citation type="journal article" date="2015" name="Genome Announc.">
        <title>Expanding the biotechnology potential of lactobacilli through comparative genomics of 213 strains and associated genera.</title>
        <authorList>
            <person name="Sun Z."/>
            <person name="Harris H.M."/>
            <person name="McCann A."/>
            <person name="Guo C."/>
            <person name="Argimon S."/>
            <person name="Zhang W."/>
            <person name="Yang X."/>
            <person name="Jeffery I.B."/>
            <person name="Cooney J.C."/>
            <person name="Kagawa T.F."/>
            <person name="Liu W."/>
            <person name="Song Y."/>
            <person name="Salvetti E."/>
            <person name="Wrobel A."/>
            <person name="Rasinkangas P."/>
            <person name="Parkhill J."/>
            <person name="Rea M.C."/>
            <person name="O'Sullivan O."/>
            <person name="Ritari J."/>
            <person name="Douillard F.P."/>
            <person name="Paul Ross R."/>
            <person name="Yang R."/>
            <person name="Briner A.E."/>
            <person name="Felis G.E."/>
            <person name="de Vos W.M."/>
            <person name="Barrangou R."/>
            <person name="Klaenhammer T.R."/>
            <person name="Caufield P.W."/>
            <person name="Cui Y."/>
            <person name="Zhang H."/>
            <person name="O'Toole P.W."/>
        </authorList>
    </citation>
    <scope>NUCLEOTIDE SEQUENCE [LARGE SCALE GENOMIC DNA]</scope>
    <source>
        <strain evidence="1 2">DSM 17758</strain>
    </source>
</reference>
<name>A0A0R1W4J3_9LACO</name>
<gene>
    <name evidence="1" type="ORF">FC15_GL000438</name>
</gene>
<dbReference type="PATRIC" id="fig|1423735.3.peg.452"/>
<proteinExistence type="predicted"/>
<organism evidence="1 2">
    <name type="scientific">Lapidilactobacillus concavus DSM 17758</name>
    <dbReference type="NCBI Taxonomy" id="1423735"/>
    <lineage>
        <taxon>Bacteria</taxon>
        <taxon>Bacillati</taxon>
        <taxon>Bacillota</taxon>
        <taxon>Bacilli</taxon>
        <taxon>Lactobacillales</taxon>
        <taxon>Lactobacillaceae</taxon>
        <taxon>Lapidilactobacillus</taxon>
    </lineage>
</organism>
<accession>A0A0R1W4J3</accession>